<dbReference type="Proteomes" id="UP000283805">
    <property type="component" value="Unassembled WGS sequence"/>
</dbReference>
<gene>
    <name evidence="1" type="ORF">ATJ93_0276</name>
</gene>
<dbReference type="EMBL" id="RAPO01000001">
    <property type="protein sequence ID" value="RKD97291.1"/>
    <property type="molecule type" value="Genomic_DNA"/>
</dbReference>
<proteinExistence type="predicted"/>
<name>A0A419WP56_9EURY</name>
<sequence length="86" mass="9722">MASSRTLTALAGLALGGLVSVAAWIYFETVLLFLFLPFVPFLFDRGRRTDSAARAVRHCPDCDFRTTEQSYEHCPRDGSRLRDPRE</sequence>
<comment type="caution">
    <text evidence="1">The sequence shown here is derived from an EMBL/GenBank/DDBJ whole genome shotgun (WGS) entry which is preliminary data.</text>
</comment>
<keyword evidence="2" id="KW-1185">Reference proteome</keyword>
<reference evidence="1 2" key="1">
    <citation type="submission" date="2018-09" db="EMBL/GenBank/DDBJ databases">
        <title>Genomic Encyclopedia of Archaeal and Bacterial Type Strains, Phase II (KMG-II): from individual species to whole genera.</title>
        <authorList>
            <person name="Goeker M."/>
        </authorList>
    </citation>
    <scope>NUCLEOTIDE SEQUENCE [LARGE SCALE GENOMIC DNA]</scope>
    <source>
        <strain evidence="1 2">DSM 13151</strain>
    </source>
</reference>
<organism evidence="1 2">
    <name type="scientific">Halopiger aswanensis</name>
    <dbReference type="NCBI Taxonomy" id="148449"/>
    <lineage>
        <taxon>Archaea</taxon>
        <taxon>Methanobacteriati</taxon>
        <taxon>Methanobacteriota</taxon>
        <taxon>Stenosarchaea group</taxon>
        <taxon>Halobacteria</taxon>
        <taxon>Halobacteriales</taxon>
        <taxon>Natrialbaceae</taxon>
        <taxon>Halopiger</taxon>
    </lineage>
</organism>
<evidence type="ECO:0000313" key="2">
    <source>
        <dbReference type="Proteomes" id="UP000283805"/>
    </source>
</evidence>
<accession>A0A419WP56</accession>
<dbReference type="AlphaFoldDB" id="A0A419WP56"/>
<dbReference type="RefSeq" id="WP_120242845.1">
    <property type="nucleotide sequence ID" value="NZ_RAPO01000001.1"/>
</dbReference>
<evidence type="ECO:0000313" key="1">
    <source>
        <dbReference type="EMBL" id="RKD97291.1"/>
    </source>
</evidence>
<protein>
    <submittedName>
        <fullName evidence="1">Uncharacterized protein</fullName>
    </submittedName>
</protein>
<dbReference type="OrthoDB" id="239588at2157"/>